<name>A0A914EC58_9BILA</name>
<organism evidence="2 3">
    <name type="scientific">Acrobeloides nanus</name>
    <dbReference type="NCBI Taxonomy" id="290746"/>
    <lineage>
        <taxon>Eukaryota</taxon>
        <taxon>Metazoa</taxon>
        <taxon>Ecdysozoa</taxon>
        <taxon>Nematoda</taxon>
        <taxon>Chromadorea</taxon>
        <taxon>Rhabditida</taxon>
        <taxon>Tylenchina</taxon>
        <taxon>Cephalobomorpha</taxon>
        <taxon>Cephaloboidea</taxon>
        <taxon>Cephalobidae</taxon>
        <taxon>Acrobeloides</taxon>
    </lineage>
</organism>
<feature type="transmembrane region" description="Helical" evidence="1">
    <location>
        <begin position="156"/>
        <end position="178"/>
    </location>
</feature>
<protein>
    <submittedName>
        <fullName evidence="3">Uncharacterized protein</fullName>
    </submittedName>
</protein>
<evidence type="ECO:0000313" key="2">
    <source>
        <dbReference type="Proteomes" id="UP000887540"/>
    </source>
</evidence>
<feature type="transmembrane region" description="Helical" evidence="1">
    <location>
        <begin position="68"/>
        <end position="89"/>
    </location>
</feature>
<dbReference type="SUPFAM" id="SSF81321">
    <property type="entry name" value="Family A G protein-coupled receptor-like"/>
    <property type="match status" value="1"/>
</dbReference>
<evidence type="ECO:0000313" key="3">
    <source>
        <dbReference type="WBParaSite" id="ACRNAN_scaffold7163.g13741.t1"/>
    </source>
</evidence>
<evidence type="ECO:0000256" key="1">
    <source>
        <dbReference type="SAM" id="Phobius"/>
    </source>
</evidence>
<keyword evidence="1" id="KW-1133">Transmembrane helix</keyword>
<reference evidence="3" key="1">
    <citation type="submission" date="2022-11" db="UniProtKB">
        <authorList>
            <consortium name="WormBaseParasite"/>
        </authorList>
    </citation>
    <scope>IDENTIFICATION</scope>
</reference>
<dbReference type="AlphaFoldDB" id="A0A914EC58"/>
<sequence>MTNIIFNEARKSRLELLMEIAMRTGDYTNLGENCTALNYNRFRQVRPDVHQKWRDGVDTFDKLRTVNFGLNMFFGILGIFISLVVIRLIHKYADLKTSYGYFCLIQAYTDLILLGNTVIFEGLMSARAMYIGEDDSLEDVDFTAENPSLPWRWDYLMFYIYYSSKFATSIITFLKAFTRVMAKIRGLRSLSADQDNIRDLCEYGFLSADFVIRGSCDSRIMIRGYYPDLCEYGY</sequence>
<keyword evidence="1" id="KW-0812">Transmembrane</keyword>
<keyword evidence="1" id="KW-0472">Membrane</keyword>
<proteinExistence type="predicted"/>
<dbReference type="Proteomes" id="UP000887540">
    <property type="component" value="Unplaced"/>
</dbReference>
<accession>A0A914EC58</accession>
<dbReference type="WBParaSite" id="ACRNAN_scaffold7163.g13741.t1">
    <property type="protein sequence ID" value="ACRNAN_scaffold7163.g13741.t1"/>
    <property type="gene ID" value="ACRNAN_scaffold7163.g13741"/>
</dbReference>
<keyword evidence="2" id="KW-1185">Reference proteome</keyword>